<comment type="caution">
    <text evidence="2">The sequence shown here is derived from an EMBL/GenBank/DDBJ whole genome shotgun (WGS) entry which is preliminary data.</text>
</comment>
<dbReference type="RefSeq" id="WP_160720521.1">
    <property type="nucleotide sequence ID" value="NZ_SUMG01000006.1"/>
</dbReference>
<organism evidence="2 3">
    <name type="scientific">Isachenkonia alkalipeptolytica</name>
    <dbReference type="NCBI Taxonomy" id="2565777"/>
    <lineage>
        <taxon>Bacteria</taxon>
        <taxon>Bacillati</taxon>
        <taxon>Bacillota</taxon>
        <taxon>Clostridia</taxon>
        <taxon>Eubacteriales</taxon>
        <taxon>Clostridiaceae</taxon>
        <taxon>Isachenkonia</taxon>
    </lineage>
</organism>
<dbReference type="EMBL" id="SUMG01000006">
    <property type="protein sequence ID" value="NBG88215.1"/>
    <property type="molecule type" value="Genomic_DNA"/>
</dbReference>
<evidence type="ECO:0000259" key="1">
    <source>
        <dbReference type="Pfam" id="PF13474"/>
    </source>
</evidence>
<dbReference type="Proteomes" id="UP000449710">
    <property type="component" value="Unassembled WGS sequence"/>
</dbReference>
<name>A0AA44BEI9_9CLOT</name>
<evidence type="ECO:0000313" key="2">
    <source>
        <dbReference type="EMBL" id="NBG88215.1"/>
    </source>
</evidence>
<proteinExistence type="predicted"/>
<keyword evidence="3" id="KW-1185">Reference proteome</keyword>
<dbReference type="Gene3D" id="3.10.450.50">
    <property type="match status" value="1"/>
</dbReference>
<accession>A0AA44BEI9</accession>
<feature type="domain" description="SnoaL-like" evidence="1">
    <location>
        <begin position="13"/>
        <end position="135"/>
    </location>
</feature>
<dbReference type="Pfam" id="PF13474">
    <property type="entry name" value="SnoaL_3"/>
    <property type="match status" value="1"/>
</dbReference>
<gene>
    <name evidence="2" type="ORF">ISALK_06840</name>
</gene>
<evidence type="ECO:0000313" key="3">
    <source>
        <dbReference type="Proteomes" id="UP000449710"/>
    </source>
</evidence>
<dbReference type="AlphaFoldDB" id="A0AA44BEI9"/>
<sequence>MALLSIESADKFNAVIEDYLESYFQKRDLKKIASYLAESFYGCGTGLDEQVYNKDEGLAIFKRDLETVNTPIKKIYRRREMQLLNNTTAIFQASMDVYFNVMGEEMEFQNLRMTVVLHEVDNEIKIITKHLSLPTDSHEEGESYPIKEALARKSEKINTISIKF</sequence>
<protein>
    <recommendedName>
        <fullName evidence="1">SnoaL-like domain-containing protein</fullName>
    </recommendedName>
</protein>
<dbReference type="InterPro" id="IPR037401">
    <property type="entry name" value="SnoaL-like"/>
</dbReference>
<dbReference type="InterPro" id="IPR032710">
    <property type="entry name" value="NTF2-like_dom_sf"/>
</dbReference>
<dbReference type="SUPFAM" id="SSF54427">
    <property type="entry name" value="NTF2-like"/>
    <property type="match status" value="1"/>
</dbReference>
<reference evidence="2 3" key="1">
    <citation type="submission" date="2019-04" db="EMBL/GenBank/DDBJ databases">
        <title>Isachenkonia alkalipeptolytica gen. nov. sp. nov. a new anaerobic, alkiliphilic organothrophic bacterium capable to reduce synthesized ferrihydrite isolated from a soda lake.</title>
        <authorList>
            <person name="Toshchakov S.V."/>
            <person name="Zavarzina D.G."/>
            <person name="Zhilina T.N."/>
            <person name="Kostrikina N.A."/>
            <person name="Kublanov I.V."/>
        </authorList>
    </citation>
    <scope>NUCLEOTIDE SEQUENCE [LARGE SCALE GENOMIC DNA]</scope>
    <source>
        <strain evidence="2 3">Z-1701</strain>
    </source>
</reference>